<reference evidence="1" key="1">
    <citation type="journal article" date="2014" name="Front. Microbiol.">
        <title>High frequency of phylogenetically diverse reductive dehalogenase-homologous genes in deep subseafloor sedimentary metagenomes.</title>
        <authorList>
            <person name="Kawai M."/>
            <person name="Futagami T."/>
            <person name="Toyoda A."/>
            <person name="Takaki Y."/>
            <person name="Nishi S."/>
            <person name="Hori S."/>
            <person name="Arai W."/>
            <person name="Tsubouchi T."/>
            <person name="Morono Y."/>
            <person name="Uchiyama I."/>
            <person name="Ito T."/>
            <person name="Fujiyama A."/>
            <person name="Inagaki F."/>
            <person name="Takami H."/>
        </authorList>
    </citation>
    <scope>NUCLEOTIDE SEQUENCE</scope>
    <source>
        <strain evidence="1">Expedition CK06-06</strain>
    </source>
</reference>
<protein>
    <submittedName>
        <fullName evidence="1">Uncharacterized protein</fullName>
    </submittedName>
</protein>
<proteinExistence type="predicted"/>
<dbReference type="SUPFAM" id="SSF88659">
    <property type="entry name" value="Sigma3 and sigma4 domains of RNA polymerase sigma factors"/>
    <property type="match status" value="1"/>
</dbReference>
<name>X1N5N1_9ZZZZ</name>
<comment type="caution">
    <text evidence="1">The sequence shown here is derived from an EMBL/GenBank/DDBJ whole genome shotgun (WGS) entry which is preliminary data.</text>
</comment>
<accession>X1N5N1</accession>
<evidence type="ECO:0000313" key="1">
    <source>
        <dbReference type="EMBL" id="GAI22150.1"/>
    </source>
</evidence>
<dbReference type="EMBL" id="BARV01018661">
    <property type="protein sequence ID" value="GAI22150.1"/>
    <property type="molecule type" value="Genomic_DNA"/>
</dbReference>
<organism evidence="1">
    <name type="scientific">marine sediment metagenome</name>
    <dbReference type="NCBI Taxonomy" id="412755"/>
    <lineage>
        <taxon>unclassified sequences</taxon>
        <taxon>metagenomes</taxon>
        <taxon>ecological metagenomes</taxon>
    </lineage>
</organism>
<sequence>MGKVKIDIVKAIEMRVNGATLREIGSHFNASAEAVRQAIQRADKQKREQEKLARLLVSASIGEQGIAKSPADIAKSPADIAKTIDDWIVILEAAKKGIALESEVASFKERLSRVELLVNLREKQ</sequence>
<feature type="non-terminal residue" evidence="1">
    <location>
        <position position="124"/>
    </location>
</feature>
<dbReference type="InterPro" id="IPR013324">
    <property type="entry name" value="RNA_pol_sigma_r3/r4-like"/>
</dbReference>
<dbReference type="AlphaFoldDB" id="X1N5N1"/>
<gene>
    <name evidence="1" type="ORF">S06H3_31503</name>
</gene>